<reference evidence="6" key="1">
    <citation type="submission" date="2020-10" db="EMBL/GenBank/DDBJ databases">
        <title>Whole-genome sequence of Luteibacter sp. EIF3.</title>
        <authorList>
            <person name="Friedrich I."/>
            <person name="Hertel R."/>
            <person name="Daniel R."/>
        </authorList>
    </citation>
    <scope>NUCLEOTIDE SEQUENCE</scope>
    <source>
        <strain evidence="6">EIF3</strain>
    </source>
</reference>
<evidence type="ECO:0000259" key="5">
    <source>
        <dbReference type="Pfam" id="PF25917"/>
    </source>
</evidence>
<evidence type="ECO:0000256" key="1">
    <source>
        <dbReference type="ARBA" id="ARBA00004196"/>
    </source>
</evidence>
<protein>
    <submittedName>
        <fullName evidence="6">HlyD family efflux transporter periplasmic adaptor subunit</fullName>
    </submittedName>
</protein>
<feature type="coiled-coil region" evidence="4">
    <location>
        <begin position="138"/>
        <end position="165"/>
    </location>
</feature>
<comment type="subcellular location">
    <subcellularLocation>
        <location evidence="1">Cell envelope</location>
    </subcellularLocation>
</comment>
<dbReference type="InterPro" id="IPR058625">
    <property type="entry name" value="MdtA-like_BSH"/>
</dbReference>
<comment type="similarity">
    <text evidence="2">Belongs to the membrane fusion protein (MFP) (TC 8.A.1) family.</text>
</comment>
<dbReference type="RefSeq" id="WP_250340232.1">
    <property type="nucleotide sequence ID" value="NZ_CP063231.1"/>
</dbReference>
<keyword evidence="3 4" id="KW-0175">Coiled coil</keyword>
<keyword evidence="7" id="KW-1185">Reference proteome</keyword>
<dbReference type="Gene3D" id="2.40.30.170">
    <property type="match status" value="1"/>
</dbReference>
<evidence type="ECO:0000313" key="7">
    <source>
        <dbReference type="Proteomes" id="UP001056681"/>
    </source>
</evidence>
<feature type="domain" description="Multidrug resistance protein MdtA-like barrel-sandwich hybrid" evidence="5">
    <location>
        <begin position="77"/>
        <end position="257"/>
    </location>
</feature>
<dbReference type="SUPFAM" id="SSF111369">
    <property type="entry name" value="HlyD-like secretion proteins"/>
    <property type="match status" value="1"/>
</dbReference>
<dbReference type="PANTHER" id="PTHR32347:SF23">
    <property type="entry name" value="BLL5650 PROTEIN"/>
    <property type="match status" value="1"/>
</dbReference>
<evidence type="ECO:0000256" key="4">
    <source>
        <dbReference type="SAM" id="Coils"/>
    </source>
</evidence>
<name>A0ABY4T4S4_9GAMM</name>
<dbReference type="PANTHER" id="PTHR32347">
    <property type="entry name" value="EFFLUX SYSTEM COMPONENT YKNX-RELATED"/>
    <property type="match status" value="1"/>
</dbReference>
<evidence type="ECO:0000313" key="6">
    <source>
        <dbReference type="EMBL" id="URL59720.1"/>
    </source>
</evidence>
<evidence type="ECO:0000256" key="3">
    <source>
        <dbReference type="ARBA" id="ARBA00023054"/>
    </source>
</evidence>
<dbReference type="Pfam" id="PF25917">
    <property type="entry name" value="BSH_RND"/>
    <property type="match status" value="1"/>
</dbReference>
<proteinExistence type="inferred from homology"/>
<organism evidence="6 7">
    <name type="scientific">Luteibacter flocculans</name>
    <dbReference type="NCBI Taxonomy" id="2780091"/>
    <lineage>
        <taxon>Bacteria</taxon>
        <taxon>Pseudomonadati</taxon>
        <taxon>Pseudomonadota</taxon>
        <taxon>Gammaproteobacteria</taxon>
        <taxon>Lysobacterales</taxon>
        <taxon>Rhodanobacteraceae</taxon>
        <taxon>Luteibacter</taxon>
    </lineage>
</organism>
<dbReference type="PROSITE" id="PS51257">
    <property type="entry name" value="PROKAR_LIPOPROTEIN"/>
    <property type="match status" value="1"/>
</dbReference>
<sequence length="415" mass="44826">MDHIRTQPKRTFNKRTVIVVAAVAMVVACGVGLASVDFSTQRVDRDKVSVDTVRRGLMEVKVHANGQLVPRSVEYLASQVNARVLKKYVRPGATVKAGDLLAELSNPQLTASAAEAESAWKGSVNTLNASRADLRAMMINQEAALMQAKFALERAQRRLDAEQSLMPGVIPRVEHDATVLTAAQGREQVDMETRRTAAVRINVQEKLNADQARSDELKKAMERANDQVANLRIVAGIDGVVQEMNIDVGQQLQPGSPVGRIARPDDLYAELRVSAREANDVLAGQKVSVDTRNGVVGGTVTRVDPSVINGTVVVDVTLDGKLPAGARPQLPVEGTIFLTRIPEATFVGRPSYVKPDATVSVYKLDTSGHYATRVPIAVGKVSMDLMQVKGGLAEGDRIITSETGEWQGQDKILLK</sequence>
<dbReference type="InterPro" id="IPR050465">
    <property type="entry name" value="UPF0194_transport"/>
</dbReference>
<accession>A0ABY4T4S4</accession>
<dbReference type="EMBL" id="CP063231">
    <property type="protein sequence ID" value="URL59720.1"/>
    <property type="molecule type" value="Genomic_DNA"/>
</dbReference>
<evidence type="ECO:0000256" key="2">
    <source>
        <dbReference type="ARBA" id="ARBA00009477"/>
    </source>
</evidence>
<dbReference type="Proteomes" id="UP001056681">
    <property type="component" value="Chromosome"/>
</dbReference>
<feature type="coiled-coil region" evidence="4">
    <location>
        <begin position="207"/>
        <end position="234"/>
    </location>
</feature>
<gene>
    <name evidence="6" type="ORF">IM816_06395</name>
</gene>
<dbReference type="Gene3D" id="2.40.50.100">
    <property type="match status" value="1"/>
</dbReference>